<evidence type="ECO:0000313" key="2">
    <source>
        <dbReference type="EnsemblPlants" id="OPUNC01G04370.1"/>
    </source>
</evidence>
<protein>
    <submittedName>
        <fullName evidence="2">Uncharacterized protein</fullName>
    </submittedName>
</protein>
<dbReference type="AlphaFoldDB" id="A0A0E0JEM2"/>
<dbReference type="OMA" id="EIREFCP"/>
<feature type="region of interest" description="Disordered" evidence="1">
    <location>
        <begin position="112"/>
        <end position="139"/>
    </location>
</feature>
<sequence>MGSALSSAAAALDSAITAAAAPREPIPDMIVVLRYHVDVIMTLGRRRRRDARGRVPIAAVKGLVGAALRHYNANNKAGAGFVPLEPSMAACRGCCCGPKGLTRLVGFWARRRRSDAPPPETSTSAGRCRRRRNTAPPPETTPDCCCFYAELHFDRLGSLGKTGMPTKPPSRQEQLTDKQPRPNKKKKKWREMEEIREFCPSYEEALQLNPTDEAVSEEELRHSHCC</sequence>
<reference evidence="2" key="2">
    <citation type="submission" date="2018-05" db="EMBL/GenBank/DDBJ databases">
        <title>OpunRS2 (Oryza punctata Reference Sequence Version 2).</title>
        <authorList>
            <person name="Zhang J."/>
            <person name="Kudrna D."/>
            <person name="Lee S."/>
            <person name="Talag J."/>
            <person name="Welchert J."/>
            <person name="Wing R.A."/>
        </authorList>
    </citation>
    <scope>NUCLEOTIDE SEQUENCE [LARGE SCALE GENOMIC DNA]</scope>
</reference>
<dbReference type="EnsemblPlants" id="OPUNC01G04370.1">
    <property type="protein sequence ID" value="OPUNC01G04370.1"/>
    <property type="gene ID" value="OPUNC01G04370"/>
</dbReference>
<proteinExistence type="predicted"/>
<name>A0A0E0JEM2_ORYPU</name>
<evidence type="ECO:0000256" key="1">
    <source>
        <dbReference type="SAM" id="MobiDB-lite"/>
    </source>
</evidence>
<accession>A0A0E0JEM2</accession>
<organism evidence="2">
    <name type="scientific">Oryza punctata</name>
    <name type="common">Red rice</name>
    <dbReference type="NCBI Taxonomy" id="4537"/>
    <lineage>
        <taxon>Eukaryota</taxon>
        <taxon>Viridiplantae</taxon>
        <taxon>Streptophyta</taxon>
        <taxon>Embryophyta</taxon>
        <taxon>Tracheophyta</taxon>
        <taxon>Spermatophyta</taxon>
        <taxon>Magnoliopsida</taxon>
        <taxon>Liliopsida</taxon>
        <taxon>Poales</taxon>
        <taxon>Poaceae</taxon>
        <taxon>BOP clade</taxon>
        <taxon>Oryzoideae</taxon>
        <taxon>Oryzeae</taxon>
        <taxon>Oryzinae</taxon>
        <taxon>Oryza</taxon>
    </lineage>
</organism>
<evidence type="ECO:0000313" key="3">
    <source>
        <dbReference type="Proteomes" id="UP000026962"/>
    </source>
</evidence>
<reference evidence="2" key="1">
    <citation type="submission" date="2015-04" db="UniProtKB">
        <authorList>
            <consortium name="EnsemblPlants"/>
        </authorList>
    </citation>
    <scope>IDENTIFICATION</scope>
</reference>
<keyword evidence="3" id="KW-1185">Reference proteome</keyword>
<dbReference type="Gramene" id="OPUNC01G04370.1">
    <property type="protein sequence ID" value="OPUNC01G04370.1"/>
    <property type="gene ID" value="OPUNC01G04370"/>
</dbReference>
<feature type="region of interest" description="Disordered" evidence="1">
    <location>
        <begin position="158"/>
        <end position="190"/>
    </location>
</feature>
<dbReference type="Proteomes" id="UP000026962">
    <property type="component" value="Chromosome 1"/>
</dbReference>